<keyword evidence="3" id="KW-0804">Transcription</keyword>
<dbReference type="Gene3D" id="1.20.5.340">
    <property type="match status" value="1"/>
</dbReference>
<dbReference type="EMBL" id="BMNC01000033">
    <property type="protein sequence ID" value="GGN29718.1"/>
    <property type="molecule type" value="Genomic_DNA"/>
</dbReference>
<comment type="caution">
    <text evidence="6">The sequence shown here is derived from an EMBL/GenBank/DDBJ whole genome shotgun (WGS) entry which is preliminary data.</text>
</comment>
<reference evidence="7" key="1">
    <citation type="journal article" date="2019" name="Int. J. Syst. Evol. Microbiol.">
        <title>The Global Catalogue of Microorganisms (GCM) 10K type strain sequencing project: providing services to taxonomists for standard genome sequencing and annotation.</title>
        <authorList>
            <consortium name="The Broad Institute Genomics Platform"/>
            <consortium name="The Broad Institute Genome Sequencing Center for Infectious Disease"/>
            <person name="Wu L."/>
            <person name="Ma J."/>
        </authorList>
    </citation>
    <scope>NUCLEOTIDE SEQUENCE [LARGE SCALE GENOMIC DNA]</scope>
    <source>
        <strain evidence="7">CGMCC 4.7319</strain>
    </source>
</reference>
<evidence type="ECO:0000256" key="3">
    <source>
        <dbReference type="ARBA" id="ARBA00023163"/>
    </source>
</evidence>
<keyword evidence="1" id="KW-0805">Transcription regulation</keyword>
<keyword evidence="2" id="KW-0238">DNA-binding</keyword>
<evidence type="ECO:0000256" key="4">
    <source>
        <dbReference type="SAM" id="MobiDB-lite"/>
    </source>
</evidence>
<dbReference type="Proteomes" id="UP000597656">
    <property type="component" value="Unassembled WGS sequence"/>
</dbReference>
<feature type="domain" description="Basic leucine zipper" evidence="5">
    <location>
        <begin position="45"/>
        <end position="116"/>
    </location>
</feature>
<dbReference type="InterPro" id="IPR004826">
    <property type="entry name" value="bZIP_Maf"/>
</dbReference>
<name>A0ABQ2IUK8_9PSEU</name>
<dbReference type="Pfam" id="PF03131">
    <property type="entry name" value="bZIP_Maf"/>
    <property type="match status" value="1"/>
</dbReference>
<evidence type="ECO:0000259" key="5">
    <source>
        <dbReference type="Pfam" id="PF03131"/>
    </source>
</evidence>
<organism evidence="6 7">
    <name type="scientific">Lentzea pudingi</name>
    <dbReference type="NCBI Taxonomy" id="1789439"/>
    <lineage>
        <taxon>Bacteria</taxon>
        <taxon>Bacillati</taxon>
        <taxon>Actinomycetota</taxon>
        <taxon>Actinomycetes</taxon>
        <taxon>Pseudonocardiales</taxon>
        <taxon>Pseudonocardiaceae</taxon>
        <taxon>Lentzea</taxon>
    </lineage>
</organism>
<protein>
    <recommendedName>
        <fullName evidence="5">Basic leucine zipper domain-containing protein</fullName>
    </recommendedName>
</protein>
<gene>
    <name evidence="6" type="ORF">GCM10011609_86940</name>
</gene>
<evidence type="ECO:0000256" key="2">
    <source>
        <dbReference type="ARBA" id="ARBA00023125"/>
    </source>
</evidence>
<dbReference type="RefSeq" id="WP_189160689.1">
    <property type="nucleotide sequence ID" value="NZ_BMNC01000033.1"/>
</dbReference>
<feature type="region of interest" description="Disordered" evidence="4">
    <location>
        <begin position="56"/>
        <end position="82"/>
    </location>
</feature>
<keyword evidence="7" id="KW-1185">Reference proteome</keyword>
<evidence type="ECO:0000313" key="6">
    <source>
        <dbReference type="EMBL" id="GGN29718.1"/>
    </source>
</evidence>
<proteinExistence type="predicted"/>
<sequence>MTGRVTQPTVDDIQLAIHHLTETTGKPPTVLAPAGRLGLSNTTFRRHFPDIAADLKQRRTRDPASPAAAASRFDQLQHDNTTLRRDNRQLREHLDLAAANIQRLTLENHRLRQQLETTAKVTTMGRRLASGHCQIQDRQQ</sequence>
<evidence type="ECO:0000256" key="1">
    <source>
        <dbReference type="ARBA" id="ARBA00023015"/>
    </source>
</evidence>
<accession>A0ABQ2IUK8</accession>
<evidence type="ECO:0000313" key="7">
    <source>
        <dbReference type="Proteomes" id="UP000597656"/>
    </source>
</evidence>